<dbReference type="InterPro" id="IPR045664">
    <property type="entry name" value="DUF6387"/>
</dbReference>
<reference evidence="2" key="1">
    <citation type="submission" date="2024-07" db="EMBL/GenBank/DDBJ databases">
        <authorList>
            <person name="Pedron J."/>
        </authorList>
    </citation>
    <scope>NUCLEOTIDE SEQUENCE</scope>
    <source>
        <strain evidence="2">A642-S2-A17</strain>
    </source>
</reference>
<dbReference type="AlphaFoldDB" id="A0AB39IKL0"/>
<protein>
    <submittedName>
        <fullName evidence="2">DUF6387 family protein</fullName>
    </submittedName>
</protein>
<feature type="region of interest" description="Disordered" evidence="1">
    <location>
        <begin position="116"/>
        <end position="138"/>
    </location>
</feature>
<organism evidence="2">
    <name type="scientific">Dickeya oryzae</name>
    <dbReference type="NCBI Taxonomy" id="1240404"/>
    <lineage>
        <taxon>Bacteria</taxon>
        <taxon>Pseudomonadati</taxon>
        <taxon>Pseudomonadota</taxon>
        <taxon>Gammaproteobacteria</taxon>
        <taxon>Enterobacterales</taxon>
        <taxon>Pectobacteriaceae</taxon>
        <taxon>Dickeya</taxon>
    </lineage>
</organism>
<evidence type="ECO:0000256" key="1">
    <source>
        <dbReference type="SAM" id="MobiDB-lite"/>
    </source>
</evidence>
<proteinExistence type="predicted"/>
<sequence length="297" mass="34510">MKASDTMKAIKQWFKLSNYDVLQEITINDLSYEISRRVSLNRHDFGKEGHPCHERYLEEEAKILAGQPLLASSTEKTAPTTKKKNPLIDAQLHVRHMTVNDISRYEARLRDLKLLQRTSSSPDAPSSPVSKEEGTRRLTDIETFDSGHSLYLWLNIRLLTDDEVIEHLKRMLPQWRKKYDVGEPDIGSFRFGLSTVKKVINLRVIPMLDLLLWAKRNGAKISYEQLSRLLYPNDSEVIRGGAQIKDTDKPFADKVLTREFDRLFNLWLSKNDYMIDTKVAEAMKMNEKEEEDEKKVK</sequence>
<dbReference type="Pfam" id="PF19924">
    <property type="entry name" value="DUF6387"/>
    <property type="match status" value="1"/>
</dbReference>
<dbReference type="RefSeq" id="WP_226100553.1">
    <property type="nucleotide sequence ID" value="NZ_CP162411.1"/>
</dbReference>
<name>A0AB39IKL0_9GAMM</name>
<evidence type="ECO:0000313" key="2">
    <source>
        <dbReference type="EMBL" id="XDL16155.1"/>
    </source>
</evidence>
<gene>
    <name evidence="2" type="ORF">LF923_0007930</name>
</gene>
<feature type="compositionally biased region" description="Low complexity" evidence="1">
    <location>
        <begin position="119"/>
        <end position="129"/>
    </location>
</feature>
<accession>A0AB39IKL0</accession>
<dbReference type="EMBL" id="CP162411">
    <property type="protein sequence ID" value="XDL16155.1"/>
    <property type="molecule type" value="Genomic_DNA"/>
</dbReference>